<sequence>MVTPGLGLQIRLEEARDYIYQLHTGLKQRGYSDVLAHLPPVTSLLFQHRLYPEPTLSTFISKHSLSATPDHRTFVNLPQGQIHEPGPDEHHPAKRSLQAPFSWALVDSGDPENGASEDRTIFALVRYYCTLHMIQKDKDVGLYLPELEDMAFALQHLQSSHIFKQEQRKTRGRTLSGGSLQYSDTDVREGTKTADTILSTSSHPVTAQGGRRRRRSASQEANEVSGLRFSDVIIPDHDVTGEGPIRRGHCGKRFGSKSLVGIDDMPPSDVDE</sequence>
<organism evidence="2 3">
    <name type="scientific">Ascochyta lentis</name>
    <dbReference type="NCBI Taxonomy" id="205686"/>
    <lineage>
        <taxon>Eukaryota</taxon>
        <taxon>Fungi</taxon>
        <taxon>Dikarya</taxon>
        <taxon>Ascomycota</taxon>
        <taxon>Pezizomycotina</taxon>
        <taxon>Dothideomycetes</taxon>
        <taxon>Pleosporomycetidae</taxon>
        <taxon>Pleosporales</taxon>
        <taxon>Pleosporineae</taxon>
        <taxon>Didymellaceae</taxon>
        <taxon>Ascochyta</taxon>
    </lineage>
</organism>
<feature type="compositionally biased region" description="Polar residues" evidence="1">
    <location>
        <begin position="193"/>
        <end position="205"/>
    </location>
</feature>
<keyword evidence="3" id="KW-1185">Reference proteome</keyword>
<feature type="region of interest" description="Disordered" evidence="1">
    <location>
        <begin position="240"/>
        <end position="272"/>
    </location>
</feature>
<feature type="compositionally biased region" description="Basic residues" evidence="1">
    <location>
        <begin position="246"/>
        <end position="255"/>
    </location>
</feature>
<proteinExistence type="predicted"/>
<name>A0A8H7J1R8_9PLEO</name>
<comment type="caution">
    <text evidence="2">The sequence shown here is derived from an EMBL/GenBank/DDBJ whole genome shotgun (WGS) entry which is preliminary data.</text>
</comment>
<dbReference type="EMBL" id="RZGK01000009">
    <property type="protein sequence ID" value="KAF9696319.1"/>
    <property type="molecule type" value="Genomic_DNA"/>
</dbReference>
<evidence type="ECO:0000313" key="2">
    <source>
        <dbReference type="EMBL" id="KAF9696319.1"/>
    </source>
</evidence>
<accession>A0A8H7J1R8</accession>
<evidence type="ECO:0000256" key="1">
    <source>
        <dbReference type="SAM" id="MobiDB-lite"/>
    </source>
</evidence>
<feature type="region of interest" description="Disordered" evidence="1">
    <location>
        <begin position="164"/>
        <end position="223"/>
    </location>
</feature>
<evidence type="ECO:0000313" key="3">
    <source>
        <dbReference type="Proteomes" id="UP000651452"/>
    </source>
</evidence>
<reference evidence="2" key="1">
    <citation type="submission" date="2018-12" db="EMBL/GenBank/DDBJ databases">
        <authorList>
            <person name="Syme R.A."/>
            <person name="Farfan-Caceres L."/>
            <person name="Lichtenzveig J."/>
        </authorList>
    </citation>
    <scope>NUCLEOTIDE SEQUENCE</scope>
    <source>
        <strain evidence="2">Al4</strain>
    </source>
</reference>
<reference evidence="2" key="2">
    <citation type="submission" date="2020-09" db="EMBL/GenBank/DDBJ databases">
        <title>Reference genome assembly for Australian Ascochyta lentis isolate Al4.</title>
        <authorList>
            <person name="Lee R.C."/>
            <person name="Farfan-Caceres L.M."/>
            <person name="Debler J.W."/>
            <person name="Williams A.H."/>
            <person name="Henares B.M."/>
        </authorList>
    </citation>
    <scope>NUCLEOTIDE SEQUENCE</scope>
    <source>
        <strain evidence="2">Al4</strain>
    </source>
</reference>
<protein>
    <submittedName>
        <fullName evidence="2">Uncharacterized protein</fullName>
    </submittedName>
</protein>
<gene>
    <name evidence="2" type="ORF">EKO04_005196</name>
</gene>
<dbReference type="AlphaFoldDB" id="A0A8H7J1R8"/>
<dbReference type="Proteomes" id="UP000651452">
    <property type="component" value="Unassembled WGS sequence"/>
</dbReference>